<organism evidence="13 14">
    <name type="scientific">Niastella yeongjuensis</name>
    <dbReference type="NCBI Taxonomy" id="354355"/>
    <lineage>
        <taxon>Bacteria</taxon>
        <taxon>Pseudomonadati</taxon>
        <taxon>Bacteroidota</taxon>
        <taxon>Chitinophagia</taxon>
        <taxon>Chitinophagales</taxon>
        <taxon>Chitinophagaceae</taxon>
        <taxon>Niastella</taxon>
    </lineage>
</organism>
<dbReference type="CDD" id="cd07769">
    <property type="entry name" value="ASKHA_NBD_FGGY_GK"/>
    <property type="match status" value="1"/>
</dbReference>
<evidence type="ECO:0000256" key="7">
    <source>
        <dbReference type="ARBA" id="ARBA00022798"/>
    </source>
</evidence>
<dbReference type="InterPro" id="IPR018484">
    <property type="entry name" value="FGGY_N"/>
</dbReference>
<keyword evidence="5" id="KW-0547">Nucleotide-binding</keyword>
<dbReference type="InterPro" id="IPR018485">
    <property type="entry name" value="FGGY_C"/>
</dbReference>
<dbReference type="NCBIfam" id="NF000756">
    <property type="entry name" value="PRK00047.1"/>
    <property type="match status" value="1"/>
</dbReference>
<reference evidence="14" key="1">
    <citation type="submission" date="2016-04" db="EMBL/GenBank/DDBJ databases">
        <authorList>
            <person name="Chen L."/>
            <person name="Zhuang W."/>
            <person name="Wang G."/>
        </authorList>
    </citation>
    <scope>NUCLEOTIDE SEQUENCE [LARGE SCALE GENOMIC DNA]</scope>
    <source>
        <strain evidence="14">17621</strain>
    </source>
</reference>
<keyword evidence="4 10" id="KW-0808">Transferase</keyword>
<evidence type="ECO:0000259" key="12">
    <source>
        <dbReference type="Pfam" id="PF02782"/>
    </source>
</evidence>
<evidence type="ECO:0000256" key="2">
    <source>
        <dbReference type="ARBA" id="ARBA00009156"/>
    </source>
</evidence>
<dbReference type="GO" id="GO:0019563">
    <property type="term" value="P:glycerol catabolic process"/>
    <property type="evidence" value="ECO:0007669"/>
    <property type="project" value="TreeGrafter"/>
</dbReference>
<comment type="caution">
    <text evidence="13">The sequence shown here is derived from an EMBL/GenBank/DDBJ whole genome shotgun (WGS) entry which is preliminary data.</text>
</comment>
<dbReference type="SUPFAM" id="SSF53067">
    <property type="entry name" value="Actin-like ATPase domain"/>
    <property type="match status" value="2"/>
</dbReference>
<dbReference type="EMBL" id="LVXG01000002">
    <property type="protein sequence ID" value="OQP56041.1"/>
    <property type="molecule type" value="Genomic_DNA"/>
</dbReference>
<dbReference type="STRING" id="354355.SAMN05660816_04897"/>
<dbReference type="EC" id="2.7.1.30" evidence="3"/>
<evidence type="ECO:0000313" key="13">
    <source>
        <dbReference type="EMBL" id="OQP56041.1"/>
    </source>
</evidence>
<feature type="domain" description="Carbohydrate kinase FGGY C-terminal" evidence="12">
    <location>
        <begin position="265"/>
        <end position="451"/>
    </location>
</feature>
<protein>
    <recommendedName>
        <fullName evidence="3">glycerol kinase</fullName>
        <ecNumber evidence="3">2.7.1.30</ecNumber>
    </recommendedName>
    <alternativeName>
        <fullName evidence="9">ATP:glycerol 3-phosphotransferase</fullName>
    </alternativeName>
</protein>
<keyword evidence="14" id="KW-1185">Reference proteome</keyword>
<feature type="domain" description="Carbohydrate kinase FGGY N-terminal" evidence="11">
    <location>
        <begin position="6"/>
        <end position="255"/>
    </location>
</feature>
<accession>A0A1V9FCM1</accession>
<dbReference type="PIRSF" id="PIRSF000538">
    <property type="entry name" value="GlpK"/>
    <property type="match status" value="1"/>
</dbReference>
<dbReference type="Pfam" id="PF02782">
    <property type="entry name" value="FGGY_C"/>
    <property type="match status" value="1"/>
</dbReference>
<keyword evidence="8" id="KW-0067">ATP-binding</keyword>
<dbReference type="PROSITE" id="PS00933">
    <property type="entry name" value="FGGY_KINASES_1"/>
    <property type="match status" value="1"/>
</dbReference>
<dbReference type="Gene3D" id="3.30.420.40">
    <property type="match status" value="2"/>
</dbReference>
<keyword evidence="7" id="KW-0319">Glycerol metabolism</keyword>
<dbReference type="GO" id="GO:0005524">
    <property type="term" value="F:ATP binding"/>
    <property type="evidence" value="ECO:0007669"/>
    <property type="project" value="UniProtKB-KW"/>
</dbReference>
<dbReference type="PANTHER" id="PTHR10196:SF69">
    <property type="entry name" value="GLYCEROL KINASE"/>
    <property type="match status" value="1"/>
</dbReference>
<dbReference type="InterPro" id="IPR043129">
    <property type="entry name" value="ATPase_NBD"/>
</dbReference>
<dbReference type="Proteomes" id="UP000192610">
    <property type="component" value="Unassembled WGS sequence"/>
</dbReference>
<dbReference type="InterPro" id="IPR018483">
    <property type="entry name" value="Carb_kinase_FGGY_CS"/>
</dbReference>
<dbReference type="RefSeq" id="WP_081197249.1">
    <property type="nucleotide sequence ID" value="NZ_FOCZ01000010.1"/>
</dbReference>
<dbReference type="FunFam" id="3.30.420.40:FF:000086">
    <property type="entry name" value="Glycerol kinase"/>
    <property type="match status" value="1"/>
</dbReference>
<evidence type="ECO:0000256" key="8">
    <source>
        <dbReference type="ARBA" id="ARBA00022840"/>
    </source>
</evidence>
<dbReference type="InterPro" id="IPR000577">
    <property type="entry name" value="Carb_kinase_FGGY"/>
</dbReference>
<gene>
    <name evidence="13" type="ORF">A4H97_20895</name>
</gene>
<evidence type="ECO:0000256" key="3">
    <source>
        <dbReference type="ARBA" id="ARBA00012099"/>
    </source>
</evidence>
<comment type="pathway">
    <text evidence="1">Polyol metabolism; glycerol degradation via glycerol kinase pathway; sn-glycerol 3-phosphate from glycerol: step 1/1.</text>
</comment>
<dbReference type="PROSITE" id="PS00445">
    <property type="entry name" value="FGGY_KINASES_2"/>
    <property type="match status" value="1"/>
</dbReference>
<name>A0A1V9FCM1_9BACT</name>
<evidence type="ECO:0000256" key="9">
    <source>
        <dbReference type="ARBA" id="ARBA00043149"/>
    </source>
</evidence>
<dbReference type="GO" id="GO:0005829">
    <property type="term" value="C:cytosol"/>
    <property type="evidence" value="ECO:0007669"/>
    <property type="project" value="TreeGrafter"/>
</dbReference>
<proteinExistence type="inferred from homology"/>
<keyword evidence="6 10" id="KW-0418">Kinase</keyword>
<dbReference type="OrthoDB" id="9805576at2"/>
<dbReference type="GO" id="GO:0004370">
    <property type="term" value="F:glycerol kinase activity"/>
    <property type="evidence" value="ECO:0007669"/>
    <property type="project" value="UniProtKB-EC"/>
</dbReference>
<evidence type="ECO:0000256" key="1">
    <source>
        <dbReference type="ARBA" id="ARBA00005190"/>
    </source>
</evidence>
<dbReference type="PANTHER" id="PTHR10196">
    <property type="entry name" value="SUGAR KINASE"/>
    <property type="match status" value="1"/>
</dbReference>
<sequence>MSKQQYVLAIDQGTSSTKTIIFNEQGKVVARGHEPLQTNYGANGFVEQDPEGIVQNVLASVKHCLEDFASQQLDVRAIKAIGISNQRETFVVWDKSGKPLYNAVVWQCKRSLEICERLKTLPIANDIKTKTGLLVDPYFSGTKLVWLYENVTEVKQAIDAGEAYFGTIDTWLLYKFTNGQSYYTDHTNASRTLFFNIASLDWDADLLKAFNLQSLNLPRCVPASFMFGETNLLGVLEHSIPITGMIGDSHAAAFGQACLEPGSAKATLGTGCSVMMNIGDKPKASTTGMVTTICWSTGQQVCYALEGVIVTCGATIEWLKNEWELFNDSRDTEAMAMALEDNQGVYLIPAFSGLGAPYWEMNRKASIHGLTFATTKNHLVRAALETIPYQIKDVIGAMETDAGLLLNQLMVDGGITGNRFVVQFLANQLNRKVVISGFPEVSALGAAYMAGLKVGVYSGLQQLQQLKVIKDTLVPADIERNKVWYEGWKKAITS</sequence>
<evidence type="ECO:0000313" key="14">
    <source>
        <dbReference type="Proteomes" id="UP000192610"/>
    </source>
</evidence>
<evidence type="ECO:0000256" key="10">
    <source>
        <dbReference type="RuleBase" id="RU003733"/>
    </source>
</evidence>
<dbReference type="AlphaFoldDB" id="A0A1V9FCM1"/>
<dbReference type="Pfam" id="PF00370">
    <property type="entry name" value="FGGY_N"/>
    <property type="match status" value="1"/>
</dbReference>
<comment type="similarity">
    <text evidence="2 10">Belongs to the FGGY kinase family.</text>
</comment>
<evidence type="ECO:0000256" key="4">
    <source>
        <dbReference type="ARBA" id="ARBA00022679"/>
    </source>
</evidence>
<evidence type="ECO:0000256" key="6">
    <source>
        <dbReference type="ARBA" id="ARBA00022777"/>
    </source>
</evidence>
<evidence type="ECO:0000256" key="5">
    <source>
        <dbReference type="ARBA" id="ARBA00022741"/>
    </source>
</evidence>
<evidence type="ECO:0000259" key="11">
    <source>
        <dbReference type="Pfam" id="PF00370"/>
    </source>
</evidence>